<evidence type="ECO:0000313" key="3">
    <source>
        <dbReference type="Proteomes" id="UP000015106"/>
    </source>
</evidence>
<reference evidence="2" key="2">
    <citation type="submission" date="2018-03" db="EMBL/GenBank/DDBJ databases">
        <title>The Triticum urartu genome reveals the dynamic nature of wheat genome evolution.</title>
        <authorList>
            <person name="Ling H."/>
            <person name="Ma B."/>
            <person name="Shi X."/>
            <person name="Liu H."/>
            <person name="Dong L."/>
            <person name="Sun H."/>
            <person name="Cao Y."/>
            <person name="Gao Q."/>
            <person name="Zheng S."/>
            <person name="Li Y."/>
            <person name="Yu Y."/>
            <person name="Du H."/>
            <person name="Qi M."/>
            <person name="Li Y."/>
            <person name="Yu H."/>
            <person name="Cui Y."/>
            <person name="Wang N."/>
            <person name="Chen C."/>
            <person name="Wu H."/>
            <person name="Zhao Y."/>
            <person name="Zhang J."/>
            <person name="Li Y."/>
            <person name="Zhou W."/>
            <person name="Zhang B."/>
            <person name="Hu W."/>
            <person name="Eijk M."/>
            <person name="Tang J."/>
            <person name="Witsenboer H."/>
            <person name="Zhao S."/>
            <person name="Li Z."/>
            <person name="Zhang A."/>
            <person name="Wang D."/>
            <person name="Liang C."/>
        </authorList>
    </citation>
    <scope>NUCLEOTIDE SEQUENCE [LARGE SCALE GENOMIC DNA]</scope>
    <source>
        <strain evidence="2">cv. G1812</strain>
    </source>
</reference>
<dbReference type="AlphaFoldDB" id="A0A8R7V6S4"/>
<proteinExistence type="predicted"/>
<dbReference type="Proteomes" id="UP000015106">
    <property type="component" value="Chromosome 7"/>
</dbReference>
<reference evidence="3" key="1">
    <citation type="journal article" date="2013" name="Nature">
        <title>Draft genome of the wheat A-genome progenitor Triticum urartu.</title>
        <authorList>
            <person name="Ling H.Q."/>
            <person name="Zhao S."/>
            <person name="Liu D."/>
            <person name="Wang J."/>
            <person name="Sun H."/>
            <person name="Zhang C."/>
            <person name="Fan H."/>
            <person name="Li D."/>
            <person name="Dong L."/>
            <person name="Tao Y."/>
            <person name="Gao C."/>
            <person name="Wu H."/>
            <person name="Li Y."/>
            <person name="Cui Y."/>
            <person name="Guo X."/>
            <person name="Zheng S."/>
            <person name="Wang B."/>
            <person name="Yu K."/>
            <person name="Liang Q."/>
            <person name="Yang W."/>
            <person name="Lou X."/>
            <person name="Chen J."/>
            <person name="Feng M."/>
            <person name="Jian J."/>
            <person name="Zhang X."/>
            <person name="Luo G."/>
            <person name="Jiang Y."/>
            <person name="Liu J."/>
            <person name="Wang Z."/>
            <person name="Sha Y."/>
            <person name="Zhang B."/>
            <person name="Wu H."/>
            <person name="Tang D."/>
            <person name="Shen Q."/>
            <person name="Xue P."/>
            <person name="Zou S."/>
            <person name="Wang X."/>
            <person name="Liu X."/>
            <person name="Wang F."/>
            <person name="Yang Y."/>
            <person name="An X."/>
            <person name="Dong Z."/>
            <person name="Zhang K."/>
            <person name="Zhang X."/>
            <person name="Luo M.C."/>
            <person name="Dvorak J."/>
            <person name="Tong Y."/>
            <person name="Wang J."/>
            <person name="Yang H."/>
            <person name="Li Z."/>
            <person name="Wang D."/>
            <person name="Zhang A."/>
            <person name="Wang J."/>
        </authorList>
    </citation>
    <scope>NUCLEOTIDE SEQUENCE</scope>
    <source>
        <strain evidence="3">cv. G1812</strain>
    </source>
</reference>
<keyword evidence="3" id="KW-1185">Reference proteome</keyword>
<dbReference type="EnsemblPlants" id="TuG1812G0700004836.01.T01">
    <property type="protein sequence ID" value="TuG1812G0700004836.01.T01.cds386963"/>
    <property type="gene ID" value="TuG1812G0700004836.01"/>
</dbReference>
<dbReference type="Gramene" id="TuG1812G0700004836.01.T01">
    <property type="protein sequence ID" value="TuG1812G0700004836.01.T01.cds386963"/>
    <property type="gene ID" value="TuG1812G0700004836.01"/>
</dbReference>
<evidence type="ECO:0008006" key="4">
    <source>
        <dbReference type="Google" id="ProtNLM"/>
    </source>
</evidence>
<protein>
    <recommendedName>
        <fullName evidence="4">Secreted protein</fullName>
    </recommendedName>
</protein>
<keyword evidence="1" id="KW-0732">Signal</keyword>
<sequence length="77" mass="8555">MSRLLMPWSRMLLAKTVQAVVCDHSHTVRVPRYHAAALLAAAFRACIAPERLAAARSRLPSQTDTMRFCAAPLCSCW</sequence>
<accession>A0A8R7V6S4</accession>
<organism evidence="2 3">
    <name type="scientific">Triticum urartu</name>
    <name type="common">Red wild einkorn</name>
    <name type="synonym">Crithodium urartu</name>
    <dbReference type="NCBI Taxonomy" id="4572"/>
    <lineage>
        <taxon>Eukaryota</taxon>
        <taxon>Viridiplantae</taxon>
        <taxon>Streptophyta</taxon>
        <taxon>Embryophyta</taxon>
        <taxon>Tracheophyta</taxon>
        <taxon>Spermatophyta</taxon>
        <taxon>Magnoliopsida</taxon>
        <taxon>Liliopsida</taxon>
        <taxon>Poales</taxon>
        <taxon>Poaceae</taxon>
        <taxon>BOP clade</taxon>
        <taxon>Pooideae</taxon>
        <taxon>Triticodae</taxon>
        <taxon>Triticeae</taxon>
        <taxon>Triticinae</taxon>
        <taxon>Triticum</taxon>
    </lineage>
</organism>
<feature type="chain" id="PRO_5035799513" description="Secreted protein" evidence="1">
    <location>
        <begin position="20"/>
        <end position="77"/>
    </location>
</feature>
<reference evidence="2" key="3">
    <citation type="submission" date="2022-06" db="UniProtKB">
        <authorList>
            <consortium name="EnsemblPlants"/>
        </authorList>
    </citation>
    <scope>IDENTIFICATION</scope>
</reference>
<evidence type="ECO:0000313" key="2">
    <source>
        <dbReference type="EnsemblPlants" id="TuG1812G0700004836.01.T01.cds386963"/>
    </source>
</evidence>
<name>A0A8R7V6S4_TRIUA</name>
<feature type="signal peptide" evidence="1">
    <location>
        <begin position="1"/>
        <end position="19"/>
    </location>
</feature>
<evidence type="ECO:0000256" key="1">
    <source>
        <dbReference type="SAM" id="SignalP"/>
    </source>
</evidence>